<dbReference type="SUPFAM" id="SSF53756">
    <property type="entry name" value="UDP-Glycosyltransferase/glycogen phosphorylase"/>
    <property type="match status" value="1"/>
</dbReference>
<dbReference type="Gene3D" id="3.40.50.2000">
    <property type="entry name" value="Glycogen Phosphorylase B"/>
    <property type="match status" value="2"/>
</dbReference>
<gene>
    <name evidence="6" type="primary">mshA_4</name>
    <name evidence="6" type="ORF">Q31b_27350</name>
</gene>
<evidence type="ECO:0000259" key="5">
    <source>
        <dbReference type="Pfam" id="PF13439"/>
    </source>
</evidence>
<feature type="domain" description="Glycosyl transferase family 1" evidence="4">
    <location>
        <begin position="221"/>
        <end position="384"/>
    </location>
</feature>
<dbReference type="CDD" id="cd03801">
    <property type="entry name" value="GT4_PimA-like"/>
    <property type="match status" value="1"/>
</dbReference>
<sequence>MSINIQEQPMEKHNNRDRPLIGVFDLFTGKGGIQSVMSTLLPRLTDHYRIVAINPYHNQAYADRFRNTSIKVEPLVNRPPITPFIGGANQIDRVFRIARRTPWMLRTLSALHQWNRIHRPDVIYFNFLPVANLFSRALPRSGPRLVFHSHGHKSEREISSSAVRRLNARFDAVIAVSEITRQFLVRADVDPNRIEVVYNSVDADAIRKAAMQSNGHPLPNRQQGERVIVQVGALTPKKAPDLTIDAFAKIATRHRCQLWFCGDVLAGGDRAFGESLKRRVKELGLTDRIHFLGWRNDASYVQHTADIAILPSRSDCESFGLVLAEAMSLQKPCIGSDRGGIPEVISHQETGIVCPLNVGAFASAMDCLLAGPRLRTQMGKAGLKRVREHFATAQQQQKICNLLQRVIDRKP</sequence>
<reference evidence="6 7" key="1">
    <citation type="submission" date="2019-02" db="EMBL/GenBank/DDBJ databases">
        <title>Deep-cultivation of Planctomycetes and their phenomic and genomic characterization uncovers novel biology.</title>
        <authorList>
            <person name="Wiegand S."/>
            <person name="Jogler M."/>
            <person name="Boedeker C."/>
            <person name="Pinto D."/>
            <person name="Vollmers J."/>
            <person name="Rivas-Marin E."/>
            <person name="Kohn T."/>
            <person name="Peeters S.H."/>
            <person name="Heuer A."/>
            <person name="Rast P."/>
            <person name="Oberbeckmann S."/>
            <person name="Bunk B."/>
            <person name="Jeske O."/>
            <person name="Meyerdierks A."/>
            <person name="Storesund J.E."/>
            <person name="Kallscheuer N."/>
            <person name="Luecker S."/>
            <person name="Lage O.M."/>
            <person name="Pohl T."/>
            <person name="Merkel B.J."/>
            <person name="Hornburger P."/>
            <person name="Mueller R.-W."/>
            <person name="Bruemmer F."/>
            <person name="Labrenz M."/>
            <person name="Spormann A.M."/>
            <person name="Op Den Camp H."/>
            <person name="Overmann J."/>
            <person name="Amann R."/>
            <person name="Jetten M.S.M."/>
            <person name="Mascher T."/>
            <person name="Medema M.H."/>
            <person name="Devos D.P."/>
            <person name="Kaster A.-K."/>
            <person name="Ovreas L."/>
            <person name="Rohde M."/>
            <person name="Galperin M.Y."/>
            <person name="Jogler C."/>
        </authorList>
    </citation>
    <scope>NUCLEOTIDE SEQUENCE [LARGE SCALE GENOMIC DNA]</scope>
    <source>
        <strain evidence="6 7">Q31b</strain>
    </source>
</reference>
<dbReference type="OrthoDB" id="259238at2"/>
<dbReference type="InterPro" id="IPR001296">
    <property type="entry name" value="Glyco_trans_1"/>
</dbReference>
<dbReference type="PANTHER" id="PTHR12526">
    <property type="entry name" value="GLYCOSYLTRANSFERASE"/>
    <property type="match status" value="1"/>
</dbReference>
<dbReference type="EC" id="2.4.1.250" evidence="6"/>
<evidence type="ECO:0000256" key="1">
    <source>
        <dbReference type="ARBA" id="ARBA00009481"/>
    </source>
</evidence>
<dbReference type="PANTHER" id="PTHR12526:SF640">
    <property type="entry name" value="COLANIC ACID BIOSYNTHESIS GLYCOSYLTRANSFERASE WCAL-RELATED"/>
    <property type="match status" value="1"/>
</dbReference>
<evidence type="ECO:0000259" key="4">
    <source>
        <dbReference type="Pfam" id="PF00534"/>
    </source>
</evidence>
<dbReference type="InterPro" id="IPR028098">
    <property type="entry name" value="Glyco_trans_4-like_N"/>
</dbReference>
<dbReference type="RefSeq" id="WP_146600138.1">
    <property type="nucleotide sequence ID" value="NZ_SJPY01000004.1"/>
</dbReference>
<accession>A0A5C6E1P6</accession>
<feature type="domain" description="Glycosyltransferase subfamily 4-like N-terminal" evidence="5">
    <location>
        <begin position="86"/>
        <end position="204"/>
    </location>
</feature>
<evidence type="ECO:0000313" key="6">
    <source>
        <dbReference type="EMBL" id="TWU41296.1"/>
    </source>
</evidence>
<organism evidence="6 7">
    <name type="scientific">Novipirellula aureliae</name>
    <dbReference type="NCBI Taxonomy" id="2527966"/>
    <lineage>
        <taxon>Bacteria</taxon>
        <taxon>Pseudomonadati</taxon>
        <taxon>Planctomycetota</taxon>
        <taxon>Planctomycetia</taxon>
        <taxon>Pirellulales</taxon>
        <taxon>Pirellulaceae</taxon>
        <taxon>Novipirellula</taxon>
    </lineage>
</organism>
<evidence type="ECO:0000256" key="2">
    <source>
        <dbReference type="ARBA" id="ARBA00022676"/>
    </source>
</evidence>
<keyword evidence="3 6" id="KW-0808">Transferase</keyword>
<keyword evidence="7" id="KW-1185">Reference proteome</keyword>
<protein>
    <submittedName>
        <fullName evidence="6">D-inositol 3-phosphate glycosyltransferase</fullName>
        <ecNumber evidence="6">2.4.1.250</ecNumber>
    </submittedName>
</protein>
<comment type="caution">
    <text evidence="6">The sequence shown here is derived from an EMBL/GenBank/DDBJ whole genome shotgun (WGS) entry which is preliminary data.</text>
</comment>
<dbReference type="GO" id="GO:0102710">
    <property type="term" value="F:D-inositol-3-phosphate glycosyltransferase activity"/>
    <property type="evidence" value="ECO:0007669"/>
    <property type="project" value="UniProtKB-EC"/>
</dbReference>
<dbReference type="EMBL" id="SJPY01000004">
    <property type="protein sequence ID" value="TWU41296.1"/>
    <property type="molecule type" value="Genomic_DNA"/>
</dbReference>
<dbReference type="AlphaFoldDB" id="A0A5C6E1P6"/>
<name>A0A5C6E1P6_9BACT</name>
<dbReference type="Pfam" id="PF00534">
    <property type="entry name" value="Glycos_transf_1"/>
    <property type="match status" value="1"/>
</dbReference>
<evidence type="ECO:0000313" key="7">
    <source>
        <dbReference type="Proteomes" id="UP000315471"/>
    </source>
</evidence>
<dbReference type="Proteomes" id="UP000315471">
    <property type="component" value="Unassembled WGS sequence"/>
</dbReference>
<dbReference type="Pfam" id="PF13439">
    <property type="entry name" value="Glyco_transf_4"/>
    <property type="match status" value="1"/>
</dbReference>
<comment type="similarity">
    <text evidence="1">Belongs to the glycosyltransferase group 1 family. Glycosyltransferase 4 subfamily.</text>
</comment>
<proteinExistence type="inferred from homology"/>
<evidence type="ECO:0000256" key="3">
    <source>
        <dbReference type="ARBA" id="ARBA00022679"/>
    </source>
</evidence>
<keyword evidence="2 6" id="KW-0328">Glycosyltransferase</keyword>